<dbReference type="InterPro" id="IPR008967">
    <property type="entry name" value="p53-like_TF_DNA-bd_sf"/>
</dbReference>
<feature type="compositionally biased region" description="Polar residues" evidence="3">
    <location>
        <begin position="382"/>
        <end position="391"/>
    </location>
</feature>
<dbReference type="SUPFAM" id="SSF49417">
    <property type="entry name" value="p53-like transcription factors"/>
    <property type="match status" value="1"/>
</dbReference>
<evidence type="ECO:0000313" key="6">
    <source>
        <dbReference type="Proteomes" id="UP001221413"/>
    </source>
</evidence>
<dbReference type="InterPro" id="IPR037141">
    <property type="entry name" value="NDT80_DNA-bd_dom_sf"/>
</dbReference>
<dbReference type="GO" id="GO:0003700">
    <property type="term" value="F:DNA-binding transcription factor activity"/>
    <property type="evidence" value="ECO:0007669"/>
    <property type="project" value="UniProtKB-UniRule"/>
</dbReference>
<feature type="compositionally biased region" description="Polar residues" evidence="3">
    <location>
        <begin position="7"/>
        <end position="33"/>
    </location>
</feature>
<feature type="compositionally biased region" description="Polar residues" evidence="3">
    <location>
        <begin position="122"/>
        <end position="138"/>
    </location>
</feature>
<dbReference type="PROSITE" id="PS51517">
    <property type="entry name" value="NDT80"/>
    <property type="match status" value="1"/>
</dbReference>
<dbReference type="PANTHER" id="PTHR35144">
    <property type="entry name" value="MEIOSIS-SPECIFIC TRANSCRIPTION FACTOR NDT80"/>
    <property type="match status" value="1"/>
</dbReference>
<evidence type="ECO:0000259" key="4">
    <source>
        <dbReference type="PROSITE" id="PS51517"/>
    </source>
</evidence>
<feature type="compositionally biased region" description="Basic and acidic residues" evidence="3">
    <location>
        <begin position="111"/>
        <end position="121"/>
    </location>
</feature>
<dbReference type="AlphaFoldDB" id="A0AAD6NHH5"/>
<dbReference type="GO" id="GO:0003677">
    <property type="term" value="F:DNA binding"/>
    <property type="evidence" value="ECO:0007669"/>
    <property type="project" value="UniProtKB-KW"/>
</dbReference>
<accession>A0AAD6NHH5</accession>
<feature type="compositionally biased region" description="Low complexity" evidence="3">
    <location>
        <begin position="166"/>
        <end position="183"/>
    </location>
</feature>
<gene>
    <name evidence="5" type="ORF">Dda_6517</name>
</gene>
<reference evidence="5" key="1">
    <citation type="submission" date="2023-01" db="EMBL/GenBank/DDBJ databases">
        <title>The chitinases involved in constricting ring structure development in the nematode-trapping fungus Drechslerella dactyloides.</title>
        <authorList>
            <person name="Wang R."/>
            <person name="Zhang L."/>
            <person name="Tang P."/>
            <person name="Li S."/>
            <person name="Liang L."/>
        </authorList>
    </citation>
    <scope>NUCLEOTIDE SEQUENCE</scope>
    <source>
        <strain evidence="5">YMF1.00031</strain>
    </source>
</reference>
<evidence type="ECO:0000256" key="2">
    <source>
        <dbReference type="PROSITE-ProRule" id="PRU00850"/>
    </source>
</evidence>
<protein>
    <recommendedName>
        <fullName evidence="4">NDT80 domain-containing protein</fullName>
    </recommendedName>
</protein>
<sequence>MADQDEQLSIQTSNSTAGNEASEPPASTMSTVNPPAADSNRSDGLASASNPTSEVAVSEGGNPLPPPPGDAKEDRDPSSNPGQPLTDHPPPALIEKISLADKPTPPDGQLQEEKPRSESREIQISNPSKQEHLTSGVTKSPALPPPLSSSFKNTEPETVSIHGKSHTTSSPSSSSASHANIGSSTSLPALSRIMMPYPLTNDAGRPMRHLGLEHINAFAVKISAAVEGAGGKPVELVQHTPKRDKGPQMQPSFIRLIPQSASPSQYSGLGSSLVKSGAEYDYNYSHSHLQHQPLNQAVYDRIQFKSATANNGKRRAAQQYYHLIVELYAEVINNSGGEPEGTYVLVAKRTSAPMVVRGRSPGHYVDERKHNRPTSAGPDSKGSGTQPSTPATAFAPTGGMPTDIYYAKSTLPAMGVDHGHCADPMGNEADQPSYAYYPQTLNQPYDSRPSNNHAPFNGYYFSGGVHDAFKAYQPLGISCSTYGDSTYGYIPSSGRSRVKNEGAYNSLSWPRDTPRVEYQRSHMPDKMYATESSSQHYPSLPTL</sequence>
<feature type="region of interest" description="Disordered" evidence="3">
    <location>
        <begin position="356"/>
        <end position="396"/>
    </location>
</feature>
<feature type="domain" description="NDT80" evidence="4">
    <location>
        <begin position="103"/>
        <end position="368"/>
    </location>
</feature>
<dbReference type="Gene3D" id="2.60.40.1390">
    <property type="entry name" value="NDT80 DNA-binding domain"/>
    <property type="match status" value="1"/>
</dbReference>
<evidence type="ECO:0000313" key="5">
    <source>
        <dbReference type="EMBL" id="KAJ6258475.1"/>
    </source>
</evidence>
<dbReference type="InterPro" id="IPR052605">
    <property type="entry name" value="Fungal_trans_regulator"/>
</dbReference>
<dbReference type="PANTHER" id="PTHR35144:SF2">
    <property type="entry name" value="MEIOSIS-SPECIFIC TRANSCRIPTION FACTOR NDT80"/>
    <property type="match status" value="1"/>
</dbReference>
<evidence type="ECO:0000256" key="3">
    <source>
        <dbReference type="SAM" id="MobiDB-lite"/>
    </source>
</evidence>
<dbReference type="GO" id="GO:0000228">
    <property type="term" value="C:nuclear chromosome"/>
    <property type="evidence" value="ECO:0007669"/>
    <property type="project" value="TreeGrafter"/>
</dbReference>
<dbReference type="GO" id="GO:0045944">
    <property type="term" value="P:positive regulation of transcription by RNA polymerase II"/>
    <property type="evidence" value="ECO:0007669"/>
    <property type="project" value="TreeGrafter"/>
</dbReference>
<dbReference type="InterPro" id="IPR024061">
    <property type="entry name" value="NDT80_DNA-bd_dom"/>
</dbReference>
<dbReference type="EMBL" id="JAQGDS010000008">
    <property type="protein sequence ID" value="KAJ6258475.1"/>
    <property type="molecule type" value="Genomic_DNA"/>
</dbReference>
<organism evidence="5 6">
    <name type="scientific">Drechslerella dactyloides</name>
    <name type="common">Nematode-trapping fungus</name>
    <name type="synonym">Arthrobotrys dactyloides</name>
    <dbReference type="NCBI Taxonomy" id="74499"/>
    <lineage>
        <taxon>Eukaryota</taxon>
        <taxon>Fungi</taxon>
        <taxon>Dikarya</taxon>
        <taxon>Ascomycota</taxon>
        <taxon>Pezizomycotina</taxon>
        <taxon>Orbiliomycetes</taxon>
        <taxon>Orbiliales</taxon>
        <taxon>Orbiliaceae</taxon>
        <taxon>Drechslerella</taxon>
    </lineage>
</organism>
<dbReference type="Proteomes" id="UP001221413">
    <property type="component" value="Unassembled WGS sequence"/>
</dbReference>
<keyword evidence="1 2" id="KW-0238">DNA-binding</keyword>
<dbReference type="Pfam" id="PF05224">
    <property type="entry name" value="NDT80_PhoG"/>
    <property type="match status" value="1"/>
</dbReference>
<feature type="DNA-binding region" description="NDT80" evidence="2">
    <location>
        <begin position="103"/>
        <end position="368"/>
    </location>
</feature>
<feature type="region of interest" description="Disordered" evidence="3">
    <location>
        <begin position="1"/>
        <end position="183"/>
    </location>
</feature>
<keyword evidence="6" id="KW-1185">Reference proteome</keyword>
<name>A0AAD6NHH5_DREDA</name>
<comment type="caution">
    <text evidence="5">The sequence shown here is derived from an EMBL/GenBank/DDBJ whole genome shotgun (WGS) entry which is preliminary data.</text>
</comment>
<proteinExistence type="predicted"/>
<evidence type="ECO:0000256" key="1">
    <source>
        <dbReference type="ARBA" id="ARBA00023125"/>
    </source>
</evidence>
<dbReference type="GO" id="GO:0051321">
    <property type="term" value="P:meiotic cell cycle"/>
    <property type="evidence" value="ECO:0007669"/>
    <property type="project" value="TreeGrafter"/>
</dbReference>